<dbReference type="SUPFAM" id="SSF56112">
    <property type="entry name" value="Protein kinase-like (PK-like)"/>
    <property type="match status" value="1"/>
</dbReference>
<evidence type="ECO:0000256" key="9">
    <source>
        <dbReference type="SAM" id="Phobius"/>
    </source>
</evidence>
<evidence type="ECO:0000259" key="10">
    <source>
        <dbReference type="PROSITE" id="PS50011"/>
    </source>
</evidence>
<feature type="region of interest" description="Disordered" evidence="8">
    <location>
        <begin position="318"/>
        <end position="371"/>
    </location>
</feature>
<dbReference type="FunFam" id="1.10.510.10:FF:000021">
    <property type="entry name" value="Serine/threonine protein kinase"/>
    <property type="match status" value="1"/>
</dbReference>
<dbReference type="InterPro" id="IPR000719">
    <property type="entry name" value="Prot_kinase_dom"/>
</dbReference>
<evidence type="ECO:0000256" key="7">
    <source>
        <dbReference type="PROSITE-ProRule" id="PRU10141"/>
    </source>
</evidence>
<keyword evidence="9" id="KW-0472">Membrane</keyword>
<protein>
    <recommendedName>
        <fullName evidence="1">non-specific serine/threonine protein kinase</fullName>
        <ecNumber evidence="1">2.7.11.1</ecNumber>
    </recommendedName>
</protein>
<dbReference type="PANTHER" id="PTHR43289:SF34">
    <property type="entry name" value="SERINE_THREONINE-PROTEIN KINASE YBDM-RELATED"/>
    <property type="match status" value="1"/>
</dbReference>
<proteinExistence type="predicted"/>
<dbReference type="Gene3D" id="3.90.1580.10">
    <property type="entry name" value="paralog of FGE (formylglycine-generating enzyme)"/>
    <property type="match status" value="1"/>
</dbReference>
<evidence type="ECO:0000256" key="6">
    <source>
        <dbReference type="ARBA" id="ARBA00022840"/>
    </source>
</evidence>
<dbReference type="PROSITE" id="PS00107">
    <property type="entry name" value="PROTEIN_KINASE_ATP"/>
    <property type="match status" value="1"/>
</dbReference>
<keyword evidence="12" id="KW-1185">Reference proteome</keyword>
<dbReference type="EC" id="2.7.11.1" evidence="1"/>
<dbReference type="InterPro" id="IPR008271">
    <property type="entry name" value="Ser/Thr_kinase_AS"/>
</dbReference>
<dbReference type="SMART" id="SM00220">
    <property type="entry name" value="S_TKc"/>
    <property type="match status" value="1"/>
</dbReference>
<dbReference type="InterPro" id="IPR005532">
    <property type="entry name" value="SUMF_dom"/>
</dbReference>
<dbReference type="GO" id="GO:0005524">
    <property type="term" value="F:ATP binding"/>
    <property type="evidence" value="ECO:0007669"/>
    <property type="project" value="UniProtKB-UniRule"/>
</dbReference>
<dbReference type="Gene3D" id="1.10.510.10">
    <property type="entry name" value="Transferase(Phosphotransferase) domain 1"/>
    <property type="match status" value="1"/>
</dbReference>
<dbReference type="CDD" id="cd14014">
    <property type="entry name" value="STKc_PknB_like"/>
    <property type="match status" value="1"/>
</dbReference>
<dbReference type="Proteomes" id="UP000326354">
    <property type="component" value="Chromosome"/>
</dbReference>
<dbReference type="AlphaFoldDB" id="A0A5S9IWD0"/>
<keyword evidence="2" id="KW-0723">Serine/threonine-protein kinase</keyword>
<accession>A0A5S9IWD0</accession>
<keyword evidence="5 11" id="KW-0418">Kinase</keyword>
<evidence type="ECO:0000256" key="8">
    <source>
        <dbReference type="SAM" id="MobiDB-lite"/>
    </source>
</evidence>
<sequence>MDHTQPQSPSNNPPQMFGHYQILCILGEGGMGTVYKALDTKLNRIVALKVLLAKEKASQEQIKRFILEAQAVAHLRHPNIINVYEISSISDTHYFTMDFIEGSSLKELLARKKISFRKGMALLLKVLEAMNYAHQQNIVHRDLKPENIMVDQAGNPYIMDFGLAKILHRDQGLSKTGMVMGTLRYMSPEQAGGKHRQIDARSDIFSLGAILYELASGKRAFQGSNTLILLAEITQKNPTPPSKVNPRIPKEIDAICKKALHKKKENRYSSAAAMAKDLQQVIRGNAKKSKKSPAMLYSIIGFCCVAVALIAVYTSTNNSNNSSVASNQKPPRKQQRKPQKSSSPKNVVKNTPPKNTQNKNNPSSPQKKDIPNEWPQQLWSVCWNGSYVDFTHPNWNKLPTYMQASRAKQYQIWYAKNHQLPLEKDYQIQTSTTMKMVLIPPGKIQLGEWRGKPSEKHVATIRNPFWIAKYETSQQLWKQVMGKIPKKTHPRYRGDHLPVVHISFNDAKRFCKQTHLQVPDEISWEYAARGGTTGHFYWGERKDILGWRPGMCNGIANFYRKRIMTSTQRDAFVSYKDFMKVSTLKSIDSFPPNPFRLYNVSGNAHEICQGIWRAKTPVLRGGGAYSYIYEIRPLDIADLKRPTSAWPTSGFRAMKWIK</sequence>
<reference evidence="11 12" key="1">
    <citation type="submission" date="2019-08" db="EMBL/GenBank/DDBJ databases">
        <title>Complete genome sequence of Candidatus Uab amorphum.</title>
        <authorList>
            <person name="Shiratori T."/>
            <person name="Suzuki S."/>
            <person name="Kakizawa Y."/>
            <person name="Ishida K."/>
        </authorList>
    </citation>
    <scope>NUCLEOTIDE SEQUENCE [LARGE SCALE GENOMIC DNA]</scope>
    <source>
        <strain evidence="11 12">SRT547</strain>
    </source>
</reference>
<keyword evidence="9" id="KW-1133">Transmembrane helix</keyword>
<dbReference type="KEGG" id="uam:UABAM_06180"/>
<dbReference type="RefSeq" id="WP_173013665.1">
    <property type="nucleotide sequence ID" value="NZ_JAZFBD010000068.1"/>
</dbReference>
<feature type="compositionally biased region" description="Basic residues" evidence="8">
    <location>
        <begin position="330"/>
        <end position="339"/>
    </location>
</feature>
<evidence type="ECO:0000313" key="11">
    <source>
        <dbReference type="EMBL" id="BBM87765.1"/>
    </source>
</evidence>
<dbReference type="Pfam" id="PF00069">
    <property type="entry name" value="Pkinase"/>
    <property type="match status" value="1"/>
</dbReference>
<feature type="compositionally biased region" description="Low complexity" evidence="8">
    <location>
        <begin position="318"/>
        <end position="329"/>
    </location>
</feature>
<evidence type="ECO:0000256" key="5">
    <source>
        <dbReference type="ARBA" id="ARBA00022777"/>
    </source>
</evidence>
<gene>
    <name evidence="11" type="ORF">UABAM_06180</name>
</gene>
<dbReference type="InterPro" id="IPR042095">
    <property type="entry name" value="SUMF_sf"/>
</dbReference>
<evidence type="ECO:0000256" key="4">
    <source>
        <dbReference type="ARBA" id="ARBA00022741"/>
    </source>
</evidence>
<dbReference type="Pfam" id="PF03781">
    <property type="entry name" value="FGE-sulfatase"/>
    <property type="match status" value="1"/>
</dbReference>
<feature type="compositionally biased region" description="Low complexity" evidence="8">
    <location>
        <begin position="340"/>
        <end position="365"/>
    </location>
</feature>
<organism evidence="11 12">
    <name type="scientific">Uabimicrobium amorphum</name>
    <dbReference type="NCBI Taxonomy" id="2596890"/>
    <lineage>
        <taxon>Bacteria</taxon>
        <taxon>Pseudomonadati</taxon>
        <taxon>Planctomycetota</taxon>
        <taxon>Candidatus Uabimicrobiia</taxon>
        <taxon>Candidatus Uabimicrobiales</taxon>
        <taxon>Candidatus Uabimicrobiaceae</taxon>
        <taxon>Candidatus Uabimicrobium</taxon>
    </lineage>
</organism>
<evidence type="ECO:0000256" key="2">
    <source>
        <dbReference type="ARBA" id="ARBA00022527"/>
    </source>
</evidence>
<dbReference type="InterPro" id="IPR011009">
    <property type="entry name" value="Kinase-like_dom_sf"/>
</dbReference>
<feature type="binding site" evidence="7">
    <location>
        <position position="49"/>
    </location>
    <ligand>
        <name>ATP</name>
        <dbReference type="ChEBI" id="CHEBI:30616"/>
    </ligand>
</feature>
<name>A0A5S9IWD0_UABAM</name>
<dbReference type="PROSITE" id="PS50011">
    <property type="entry name" value="PROTEIN_KINASE_DOM"/>
    <property type="match status" value="1"/>
</dbReference>
<dbReference type="SUPFAM" id="SSF56436">
    <property type="entry name" value="C-type lectin-like"/>
    <property type="match status" value="1"/>
</dbReference>
<dbReference type="EMBL" id="AP019860">
    <property type="protein sequence ID" value="BBM87765.1"/>
    <property type="molecule type" value="Genomic_DNA"/>
</dbReference>
<keyword evidence="9" id="KW-0812">Transmembrane</keyword>
<dbReference type="InterPro" id="IPR017441">
    <property type="entry name" value="Protein_kinase_ATP_BS"/>
</dbReference>
<dbReference type="PANTHER" id="PTHR43289">
    <property type="entry name" value="MITOGEN-ACTIVATED PROTEIN KINASE KINASE KINASE 20-RELATED"/>
    <property type="match status" value="1"/>
</dbReference>
<dbReference type="InterPro" id="IPR016187">
    <property type="entry name" value="CTDL_fold"/>
</dbReference>
<keyword evidence="3" id="KW-0808">Transferase</keyword>
<evidence type="ECO:0000256" key="3">
    <source>
        <dbReference type="ARBA" id="ARBA00022679"/>
    </source>
</evidence>
<keyword evidence="4 7" id="KW-0547">Nucleotide-binding</keyword>
<keyword evidence="6 7" id="KW-0067">ATP-binding</keyword>
<evidence type="ECO:0000256" key="1">
    <source>
        <dbReference type="ARBA" id="ARBA00012513"/>
    </source>
</evidence>
<evidence type="ECO:0000313" key="12">
    <source>
        <dbReference type="Proteomes" id="UP000326354"/>
    </source>
</evidence>
<dbReference type="Gene3D" id="3.30.200.20">
    <property type="entry name" value="Phosphorylase Kinase, domain 1"/>
    <property type="match status" value="1"/>
</dbReference>
<feature type="transmembrane region" description="Helical" evidence="9">
    <location>
        <begin position="294"/>
        <end position="313"/>
    </location>
</feature>
<dbReference type="PROSITE" id="PS00108">
    <property type="entry name" value="PROTEIN_KINASE_ST"/>
    <property type="match status" value="1"/>
</dbReference>
<dbReference type="GO" id="GO:0004674">
    <property type="term" value="F:protein serine/threonine kinase activity"/>
    <property type="evidence" value="ECO:0007669"/>
    <property type="project" value="UniProtKB-KW"/>
</dbReference>
<feature type="domain" description="Protein kinase" evidence="10">
    <location>
        <begin position="20"/>
        <end position="282"/>
    </location>
</feature>